<feature type="transmembrane region" description="Helical" evidence="6">
    <location>
        <begin position="337"/>
        <end position="355"/>
    </location>
</feature>
<proteinExistence type="predicted"/>
<feature type="domain" description="ABC-2 type transporter transmembrane" evidence="7">
    <location>
        <begin position="19"/>
        <end position="377"/>
    </location>
</feature>
<evidence type="ECO:0000256" key="6">
    <source>
        <dbReference type="SAM" id="Phobius"/>
    </source>
</evidence>
<organism evidence="8 9">
    <name type="scientific">Streptococcus cristatus AS 1.3089</name>
    <dbReference type="NCBI Taxonomy" id="1302863"/>
    <lineage>
        <taxon>Bacteria</taxon>
        <taxon>Bacillati</taxon>
        <taxon>Bacillota</taxon>
        <taxon>Bacilli</taxon>
        <taxon>Lactobacillales</taxon>
        <taxon>Streptococcaceae</taxon>
        <taxon>Streptococcus</taxon>
    </lineage>
</organism>
<protein>
    <submittedName>
        <fullName evidence="8">Na+ ABC transporter permease</fullName>
    </submittedName>
</protein>
<feature type="transmembrane region" description="Helical" evidence="6">
    <location>
        <begin position="305"/>
        <end position="325"/>
    </location>
</feature>
<dbReference type="PANTHER" id="PTHR30294:SF29">
    <property type="entry name" value="MULTIDRUG ABC TRANSPORTER PERMEASE YBHS-RELATED"/>
    <property type="match status" value="1"/>
</dbReference>
<name>A0ABM5NIJ9_STRCR</name>
<keyword evidence="3 6" id="KW-0812">Transmembrane</keyword>
<keyword evidence="9" id="KW-1185">Reference proteome</keyword>
<dbReference type="PANTHER" id="PTHR30294">
    <property type="entry name" value="MEMBRANE COMPONENT OF ABC TRANSPORTER YHHJ-RELATED"/>
    <property type="match status" value="1"/>
</dbReference>
<evidence type="ECO:0000313" key="8">
    <source>
        <dbReference type="EMBL" id="AGK70561.1"/>
    </source>
</evidence>
<dbReference type="InterPro" id="IPR051449">
    <property type="entry name" value="ABC-2_transporter_component"/>
</dbReference>
<feature type="transmembrane region" description="Helical" evidence="6">
    <location>
        <begin position="217"/>
        <end position="245"/>
    </location>
</feature>
<evidence type="ECO:0000256" key="4">
    <source>
        <dbReference type="ARBA" id="ARBA00022989"/>
    </source>
</evidence>
<evidence type="ECO:0000256" key="1">
    <source>
        <dbReference type="ARBA" id="ARBA00004651"/>
    </source>
</evidence>
<dbReference type="RefSeq" id="WP_015604548.1">
    <property type="nucleotide sequence ID" value="NC_021175.1"/>
</dbReference>
<keyword evidence="2" id="KW-1003">Cell membrane</keyword>
<evidence type="ECO:0000256" key="5">
    <source>
        <dbReference type="ARBA" id="ARBA00023136"/>
    </source>
</evidence>
<feature type="transmembrane region" description="Helical" evidence="6">
    <location>
        <begin position="20"/>
        <end position="41"/>
    </location>
</feature>
<sequence length="405" mass="44573">MKQMLIVIKETYLRHVKSWSFVFMVLSPFLFLGLSLGIGYLQGSSMASSKKVAVLTQLDSVREVLRAEDQLSFQYKDEAAAKQAVKDKKIAGYLTVEEKDGQLSATYYAETSMNAATKMALSNSLIQVQQALNLAQAHLSDEQSQILARTVQFEEKIDENKESKKMVQTFAAIGLGFLLYMILITYASITAQDVASEKGTQKLMEVIFSSIKATDYFYARMIGIFAVILSHLGIYVLGGLAAFLFADRIPLVSQVLKSNPAIQQYIGEAVSLNTLAFVAVSIFMYVVLSAFLGSMVARPEDTGKVLSPVIMLILVGFMGVSALGAAGDNLILKVGSYLPFISTFFMPFRAINGYATSLEAWISLSITVAFAVMMTVFIARIYSSLVLQTDDLGAWKTFKRALKYK</sequence>
<evidence type="ECO:0000259" key="7">
    <source>
        <dbReference type="Pfam" id="PF12698"/>
    </source>
</evidence>
<feature type="transmembrane region" description="Helical" evidence="6">
    <location>
        <begin position="265"/>
        <end position="293"/>
    </location>
</feature>
<evidence type="ECO:0000313" key="9">
    <source>
        <dbReference type="Proteomes" id="UP000013306"/>
    </source>
</evidence>
<accession>A0ABM5NIJ9</accession>
<keyword evidence="5 6" id="KW-0472">Membrane</keyword>
<keyword evidence="4 6" id="KW-1133">Transmembrane helix</keyword>
<dbReference type="Proteomes" id="UP000013306">
    <property type="component" value="Chromosome"/>
</dbReference>
<dbReference type="EMBL" id="CP004409">
    <property type="protein sequence ID" value="AGK70561.1"/>
    <property type="molecule type" value="Genomic_DNA"/>
</dbReference>
<dbReference type="InterPro" id="IPR013525">
    <property type="entry name" value="ABC2_TM"/>
</dbReference>
<comment type="subcellular location">
    <subcellularLocation>
        <location evidence="1">Cell membrane</location>
        <topology evidence="1">Multi-pass membrane protein</topology>
    </subcellularLocation>
</comment>
<feature type="transmembrane region" description="Helical" evidence="6">
    <location>
        <begin position="170"/>
        <end position="189"/>
    </location>
</feature>
<gene>
    <name evidence="8" type="ORF">I872_02255</name>
</gene>
<evidence type="ECO:0000256" key="3">
    <source>
        <dbReference type="ARBA" id="ARBA00022692"/>
    </source>
</evidence>
<evidence type="ECO:0000256" key="2">
    <source>
        <dbReference type="ARBA" id="ARBA00022475"/>
    </source>
</evidence>
<reference evidence="8 9" key="1">
    <citation type="journal article" date="2013" name="Genome Announc.">
        <title>Complete Genome Sequence of an Oral Commensal, Streptococcus oligofermentans Strain AS 1.3089.</title>
        <authorList>
            <person name="Tong H."/>
            <person name="Shang N."/>
            <person name="Liu L."/>
            <person name="Wang X."/>
            <person name="Cai J."/>
            <person name="Dong X."/>
        </authorList>
    </citation>
    <scope>NUCLEOTIDE SEQUENCE [LARGE SCALE GENOMIC DNA]</scope>
    <source>
        <strain evidence="8 9">AS 1.3089</strain>
    </source>
</reference>
<dbReference type="Pfam" id="PF12698">
    <property type="entry name" value="ABC2_membrane_3"/>
    <property type="match status" value="1"/>
</dbReference>
<feature type="transmembrane region" description="Helical" evidence="6">
    <location>
        <begin position="361"/>
        <end position="382"/>
    </location>
</feature>